<feature type="transmembrane region" description="Helical" evidence="1">
    <location>
        <begin position="6"/>
        <end position="27"/>
    </location>
</feature>
<evidence type="ECO:0000313" key="2">
    <source>
        <dbReference type="EMBL" id="KHA62034.1"/>
    </source>
</evidence>
<organism evidence="2 3">
    <name type="scientific">Vibrio variabilis</name>
    <dbReference type="NCBI Taxonomy" id="990271"/>
    <lineage>
        <taxon>Bacteria</taxon>
        <taxon>Pseudomonadati</taxon>
        <taxon>Pseudomonadota</taxon>
        <taxon>Gammaproteobacteria</taxon>
        <taxon>Vibrionales</taxon>
        <taxon>Vibrionaceae</taxon>
        <taxon>Vibrio</taxon>
    </lineage>
</organism>
<accession>A0ABR4YEZ7</accession>
<sequence>MEGMLQPFSITAFSSLFLASIFLLFMVNRHLNGEWILTHVFGESRGAYITYKARAPGLRWFFGGGLREKHGFNKCDL</sequence>
<gene>
    <name evidence="2" type="ORF">NL53_01765</name>
</gene>
<dbReference type="EMBL" id="JRWM01000003">
    <property type="protein sequence ID" value="KHA62034.1"/>
    <property type="molecule type" value="Genomic_DNA"/>
</dbReference>
<name>A0ABR4YEZ7_9VIBR</name>
<keyword evidence="3" id="KW-1185">Reference proteome</keyword>
<keyword evidence="1" id="KW-0812">Transmembrane</keyword>
<protein>
    <submittedName>
        <fullName evidence="2">Uncharacterized protein</fullName>
    </submittedName>
</protein>
<comment type="caution">
    <text evidence="2">The sequence shown here is derived from an EMBL/GenBank/DDBJ whole genome shotgun (WGS) entry which is preliminary data.</text>
</comment>
<dbReference type="Proteomes" id="UP000030520">
    <property type="component" value="Unassembled WGS sequence"/>
</dbReference>
<evidence type="ECO:0000313" key="3">
    <source>
        <dbReference type="Proteomes" id="UP000030520"/>
    </source>
</evidence>
<reference evidence="2 3" key="1">
    <citation type="submission" date="2014-10" db="EMBL/GenBank/DDBJ databases">
        <title>Genome sequencing of Vibrio variabilis T01.</title>
        <authorList>
            <person name="Chan K.-G."/>
            <person name="Mohamad N.I."/>
        </authorList>
    </citation>
    <scope>NUCLEOTIDE SEQUENCE [LARGE SCALE GENOMIC DNA]</scope>
    <source>
        <strain evidence="2 3">T01</strain>
    </source>
</reference>
<keyword evidence="1" id="KW-1133">Transmembrane helix</keyword>
<evidence type="ECO:0000256" key="1">
    <source>
        <dbReference type="SAM" id="Phobius"/>
    </source>
</evidence>
<proteinExistence type="predicted"/>
<keyword evidence="1" id="KW-0472">Membrane</keyword>